<sequence>MSSEHPDRLQYSSKQIEKHTKRNSPIGKNIINKVAVKIISNCDTNTQQETHQIHPTIFELSKIISGSVRNLSVTCPERKSFRTTFYGLIIQNSCPGKVDIQVHPCLRKITDSFPCILTDVRLDSGYYYWEQQVVNSEENTTRAGRMTKLGIIIQVYSPRRCYEIVRGGQREESPPPSTSPSPSTTEIPKKVKPRIYFATTKLKKLILDHFYHWETITELNNSVYANPNSLTIHNEKNMKTSNKFQSNINEIGKSEQKSSDLNRKRNYNWPSDDNDAAD</sequence>
<dbReference type="AlphaFoldDB" id="A0ABD2BEV2"/>
<feature type="region of interest" description="Disordered" evidence="1">
    <location>
        <begin position="1"/>
        <end position="23"/>
    </location>
</feature>
<protein>
    <submittedName>
        <fullName evidence="2">Lachesin-like isoform X5</fullName>
    </submittedName>
</protein>
<keyword evidence="3" id="KW-1185">Reference proteome</keyword>
<feature type="region of interest" description="Disordered" evidence="1">
    <location>
        <begin position="166"/>
        <end position="187"/>
    </location>
</feature>
<organism evidence="2 3">
    <name type="scientific">Vespula squamosa</name>
    <name type="common">Southern yellow jacket</name>
    <name type="synonym">Wasp</name>
    <dbReference type="NCBI Taxonomy" id="30214"/>
    <lineage>
        <taxon>Eukaryota</taxon>
        <taxon>Metazoa</taxon>
        <taxon>Ecdysozoa</taxon>
        <taxon>Arthropoda</taxon>
        <taxon>Hexapoda</taxon>
        <taxon>Insecta</taxon>
        <taxon>Pterygota</taxon>
        <taxon>Neoptera</taxon>
        <taxon>Endopterygota</taxon>
        <taxon>Hymenoptera</taxon>
        <taxon>Apocrita</taxon>
        <taxon>Aculeata</taxon>
        <taxon>Vespoidea</taxon>
        <taxon>Vespidae</taxon>
        <taxon>Vespinae</taxon>
        <taxon>Vespula</taxon>
    </lineage>
</organism>
<evidence type="ECO:0000313" key="2">
    <source>
        <dbReference type="EMBL" id="KAL2731287.1"/>
    </source>
</evidence>
<dbReference type="EMBL" id="JAUDFV010000105">
    <property type="protein sequence ID" value="KAL2731287.1"/>
    <property type="molecule type" value="Genomic_DNA"/>
</dbReference>
<evidence type="ECO:0000313" key="3">
    <source>
        <dbReference type="Proteomes" id="UP001607302"/>
    </source>
</evidence>
<feature type="region of interest" description="Disordered" evidence="1">
    <location>
        <begin position="250"/>
        <end position="278"/>
    </location>
</feature>
<evidence type="ECO:0000256" key="1">
    <source>
        <dbReference type="SAM" id="MobiDB-lite"/>
    </source>
</evidence>
<gene>
    <name evidence="2" type="ORF">V1478_004832</name>
</gene>
<reference evidence="2 3" key="1">
    <citation type="journal article" date="2024" name="Ann. Entomol. Soc. Am.">
        <title>Genomic analyses of the southern and eastern yellowjacket wasps (Hymenoptera: Vespidae) reveal evolutionary signatures of social life.</title>
        <authorList>
            <person name="Catto M.A."/>
            <person name="Caine P.B."/>
            <person name="Orr S.E."/>
            <person name="Hunt B.G."/>
            <person name="Goodisman M.A.D."/>
        </authorList>
    </citation>
    <scope>NUCLEOTIDE SEQUENCE [LARGE SCALE GENOMIC DNA]</scope>
    <source>
        <strain evidence="2">233</strain>
        <tissue evidence="2">Head and thorax</tissue>
    </source>
</reference>
<name>A0ABD2BEV2_VESSQ</name>
<dbReference type="Proteomes" id="UP001607302">
    <property type="component" value="Unassembled WGS sequence"/>
</dbReference>
<feature type="compositionally biased region" description="Basic and acidic residues" evidence="1">
    <location>
        <begin position="252"/>
        <end position="263"/>
    </location>
</feature>
<comment type="caution">
    <text evidence="2">The sequence shown here is derived from an EMBL/GenBank/DDBJ whole genome shotgun (WGS) entry which is preliminary data.</text>
</comment>
<accession>A0ABD2BEV2</accession>
<proteinExistence type="predicted"/>